<sequence length="289" mass="31545">MAPRGKRTSLAALAGDVGDNSPVDQPPADVGPPRSAPLSELTPNPHNPREDLGDLTDLASVADMQLQPAVVVTATAYRALYPDDRITTRYVVVNGCRRLAAAHKYGRTDLDIVVNDAIARDRITLISAAITENVDRQDFDVIEEARAVEALVAECGRADEAGKRLHRTESWVSQRRALLKLAPELQTALRRGELAIREARSLARVPLEQQVARWRAALDKQQSRDDKTTPENPRPTPRSRVLATALAKFDAEPNLLADALRNYLGNDGLSRLLALLQPEHAGGATRGRS</sequence>
<dbReference type="Proteomes" id="UP001229081">
    <property type="component" value="Unassembled WGS sequence"/>
</dbReference>
<dbReference type="InterPro" id="IPR003115">
    <property type="entry name" value="ParB_N"/>
</dbReference>
<dbReference type="EMBL" id="BLKX01000002">
    <property type="protein sequence ID" value="GFG82981.1"/>
    <property type="molecule type" value="Genomic_DNA"/>
</dbReference>
<dbReference type="SMART" id="SM00470">
    <property type="entry name" value="ParB"/>
    <property type="match status" value="1"/>
</dbReference>
<dbReference type="GO" id="GO:0003677">
    <property type="term" value="F:DNA binding"/>
    <property type="evidence" value="ECO:0007669"/>
    <property type="project" value="InterPro"/>
</dbReference>
<reference evidence="5 7" key="1">
    <citation type="journal article" date="2019" name="Emerg. Microbes Infect.">
        <title>Comprehensive subspecies identification of 175 nontuberculous mycobacteria species based on 7547 genomic profiles.</title>
        <authorList>
            <person name="Matsumoto Y."/>
            <person name="Kinjo T."/>
            <person name="Motooka D."/>
            <person name="Nabeya D."/>
            <person name="Jung N."/>
            <person name="Uechi K."/>
            <person name="Horii T."/>
            <person name="Iida T."/>
            <person name="Fujita J."/>
            <person name="Nakamura S."/>
        </authorList>
    </citation>
    <scope>NUCLEOTIDE SEQUENCE [LARGE SCALE GENOMIC DNA]</scope>
    <source>
        <strain evidence="5 7">JCM 18565</strain>
    </source>
</reference>
<feature type="domain" description="ParB-like N-terminal" evidence="4">
    <location>
        <begin position="34"/>
        <end position="134"/>
    </location>
</feature>
<feature type="compositionally biased region" description="Basic and acidic residues" evidence="3">
    <location>
        <begin position="217"/>
        <end position="229"/>
    </location>
</feature>
<dbReference type="RefSeq" id="WP_120795055.1">
    <property type="nucleotide sequence ID" value="NZ_BLKX01000002.1"/>
</dbReference>
<comment type="similarity">
    <text evidence="1">Belongs to the ParB family.</text>
</comment>
<dbReference type="PANTHER" id="PTHR33375:SF1">
    <property type="entry name" value="CHROMOSOME-PARTITIONING PROTEIN PARB-RELATED"/>
    <property type="match status" value="1"/>
</dbReference>
<protein>
    <submittedName>
        <fullName evidence="6">ParB/RepB/Spo0J family partition protein</fullName>
    </submittedName>
</protein>
<evidence type="ECO:0000256" key="1">
    <source>
        <dbReference type="ARBA" id="ARBA00006295"/>
    </source>
</evidence>
<keyword evidence="7" id="KW-1185">Reference proteome</keyword>
<evidence type="ECO:0000256" key="3">
    <source>
        <dbReference type="SAM" id="MobiDB-lite"/>
    </source>
</evidence>
<evidence type="ECO:0000313" key="7">
    <source>
        <dbReference type="Proteomes" id="UP000465240"/>
    </source>
</evidence>
<dbReference type="InterPro" id="IPR036086">
    <property type="entry name" value="ParB/Sulfiredoxin_sf"/>
</dbReference>
<dbReference type="Proteomes" id="UP000465240">
    <property type="component" value="Unassembled WGS sequence"/>
</dbReference>
<accession>A0AAJ1W4G1</accession>
<evidence type="ECO:0000313" key="8">
    <source>
        <dbReference type="Proteomes" id="UP001229081"/>
    </source>
</evidence>
<feature type="region of interest" description="Disordered" evidence="3">
    <location>
        <begin position="1"/>
        <end position="53"/>
    </location>
</feature>
<evidence type="ECO:0000313" key="5">
    <source>
        <dbReference type="EMBL" id="GFG82981.1"/>
    </source>
</evidence>
<dbReference type="InterPro" id="IPR041468">
    <property type="entry name" value="HTH_ParB/Spo0J"/>
</dbReference>
<dbReference type="KEGG" id="mpag:C0J29_30325"/>
<organism evidence="6 8">
    <name type="scientific">Mycobacterium paragordonae</name>
    <dbReference type="NCBI Taxonomy" id="1389713"/>
    <lineage>
        <taxon>Bacteria</taxon>
        <taxon>Bacillati</taxon>
        <taxon>Actinomycetota</taxon>
        <taxon>Actinomycetes</taxon>
        <taxon>Mycobacteriales</taxon>
        <taxon>Mycobacteriaceae</taxon>
        <taxon>Mycobacterium</taxon>
    </lineage>
</organism>
<dbReference type="GO" id="GO:0045881">
    <property type="term" value="P:positive regulation of sporulation resulting in formation of a cellular spore"/>
    <property type="evidence" value="ECO:0007669"/>
    <property type="project" value="TreeGrafter"/>
</dbReference>
<dbReference type="InterPro" id="IPR004437">
    <property type="entry name" value="ParB/RepB/Spo0J"/>
</dbReference>
<comment type="caution">
    <text evidence="6">The sequence shown here is derived from an EMBL/GenBank/DDBJ whole genome shotgun (WGS) entry which is preliminary data.</text>
</comment>
<name>A0AAJ1W4G1_9MYCO</name>
<dbReference type="SUPFAM" id="SSF109709">
    <property type="entry name" value="KorB DNA-binding domain-like"/>
    <property type="match status" value="1"/>
</dbReference>
<evidence type="ECO:0000256" key="2">
    <source>
        <dbReference type="ARBA" id="ARBA00022829"/>
    </source>
</evidence>
<dbReference type="AlphaFoldDB" id="A0AAJ1W4G1"/>
<keyword evidence="2" id="KW-0159">Chromosome partition</keyword>
<dbReference type="Gene3D" id="1.10.10.2830">
    <property type="match status" value="1"/>
</dbReference>
<reference evidence="5" key="2">
    <citation type="submission" date="2020-02" db="EMBL/GenBank/DDBJ databases">
        <authorList>
            <person name="Matsumoto Y."/>
            <person name="Kinjo T."/>
            <person name="Motooka D."/>
            <person name="Nabeya D."/>
            <person name="Jung N."/>
            <person name="Uechi K."/>
            <person name="Horii T."/>
            <person name="Iida T."/>
            <person name="Fujita J."/>
            <person name="Nakamura S."/>
        </authorList>
    </citation>
    <scope>NUCLEOTIDE SEQUENCE</scope>
    <source>
        <strain evidence="5">JCM 18565</strain>
        <plasmid evidence="5">pJCM18565</plasmid>
    </source>
</reference>
<feature type="region of interest" description="Disordered" evidence="3">
    <location>
        <begin position="217"/>
        <end position="239"/>
    </location>
</feature>
<evidence type="ECO:0000313" key="6">
    <source>
        <dbReference type="EMBL" id="MDP7739415.1"/>
    </source>
</evidence>
<evidence type="ECO:0000259" key="4">
    <source>
        <dbReference type="SMART" id="SM00470"/>
    </source>
</evidence>
<dbReference type="Pfam" id="PF17762">
    <property type="entry name" value="HTH_ParB"/>
    <property type="match status" value="1"/>
</dbReference>
<proteinExistence type="inferred from homology"/>
<gene>
    <name evidence="5" type="ORF">MPRG_62570</name>
    <name evidence="6" type="ORF">QXL92_32285</name>
</gene>
<dbReference type="InterPro" id="IPR050336">
    <property type="entry name" value="Chromosome_partition/occlusion"/>
</dbReference>
<geneLocation type="plasmid" evidence="5">
    <name>pJCM18565</name>
</geneLocation>
<dbReference type="GO" id="GO:0005694">
    <property type="term" value="C:chromosome"/>
    <property type="evidence" value="ECO:0007669"/>
    <property type="project" value="TreeGrafter"/>
</dbReference>
<dbReference type="NCBIfam" id="TIGR00180">
    <property type="entry name" value="parB_part"/>
    <property type="match status" value="1"/>
</dbReference>
<dbReference type="EMBL" id="JAUFSA010000005">
    <property type="protein sequence ID" value="MDP7739415.1"/>
    <property type="molecule type" value="Genomic_DNA"/>
</dbReference>
<dbReference type="Pfam" id="PF02195">
    <property type="entry name" value="ParB_N"/>
    <property type="match status" value="1"/>
</dbReference>
<keyword evidence="5" id="KW-0614">Plasmid</keyword>
<dbReference type="GO" id="GO:0007059">
    <property type="term" value="P:chromosome segregation"/>
    <property type="evidence" value="ECO:0007669"/>
    <property type="project" value="UniProtKB-KW"/>
</dbReference>
<reference evidence="6" key="3">
    <citation type="submission" date="2023-06" db="EMBL/GenBank/DDBJ databases">
        <title>Identification of two novel mycobacterium reveal diversities and complexities of Mycobacterium gordonae clade.</title>
        <authorList>
            <person name="Matsumoto Y."/>
            <person name="Nakamura S."/>
            <person name="Motooka D."/>
            <person name="Fukushima K."/>
        </authorList>
    </citation>
    <scope>NUCLEOTIDE SEQUENCE</scope>
    <source>
        <strain evidence="6">TY812</strain>
    </source>
</reference>
<dbReference type="SUPFAM" id="SSF110849">
    <property type="entry name" value="ParB/Sulfiredoxin"/>
    <property type="match status" value="1"/>
</dbReference>
<dbReference type="PANTHER" id="PTHR33375">
    <property type="entry name" value="CHROMOSOME-PARTITIONING PROTEIN PARB-RELATED"/>
    <property type="match status" value="1"/>
</dbReference>